<dbReference type="PANTHER" id="PTHR35868:SF3">
    <property type="entry name" value="DUF2804 DOMAIN-CONTAINING PROTEIN"/>
    <property type="match status" value="1"/>
</dbReference>
<dbReference type="Proteomes" id="UP000657931">
    <property type="component" value="Unassembled WGS sequence"/>
</dbReference>
<keyword evidence="2" id="KW-1185">Reference proteome</keyword>
<evidence type="ECO:0000313" key="1">
    <source>
        <dbReference type="EMBL" id="MBD7937252.1"/>
    </source>
</evidence>
<dbReference type="PANTHER" id="PTHR35868">
    <property type="entry name" value="DUF2804 DOMAIN-CONTAINING PROTEIN-RELATED"/>
    <property type="match status" value="1"/>
</dbReference>
<name>A0ABR8QPN1_9BACI</name>
<protein>
    <submittedName>
        <fullName evidence="1">DUF2804 domain-containing protein</fullName>
    </submittedName>
</protein>
<organism evidence="1 2">
    <name type="scientific">Cytobacillus stercorigallinarum</name>
    <dbReference type="NCBI Taxonomy" id="2762240"/>
    <lineage>
        <taxon>Bacteria</taxon>
        <taxon>Bacillati</taxon>
        <taxon>Bacillota</taxon>
        <taxon>Bacilli</taxon>
        <taxon>Bacillales</taxon>
        <taxon>Bacillaceae</taxon>
        <taxon>Cytobacillus</taxon>
    </lineage>
</organism>
<sequence>MNSPREVNTVQREMTETGHLLNNKGELMQTGYAKQLLLTYDRKAIKAQGWRIKEWDYYLITNDDFGVALTIADNSYMALISVSFIDFKRASFQTTSVIKPLTFGKLNLPSTSKKGDIVYQDKRIQMSFLHTVNGRKLCCRMKNFDGKKDFACDIDLFNEPQDSIVMAIPFKEDKKAFYYNQKINGMRAKGHVHYGATEYQFHESTTFATLDWGRGVWTYKNTWYWGAASGVVNGKSFGFNIGYGFGDTSNASENMLFYDGVGHKLDEVTFHIPQKNGNFDYLEPWQFTSNDGRFEMDFIPILDRKDYTSVMIISSDQHQVFGRFTGKAVLDDGSIIQVKDFLGFAEKVSNKW</sequence>
<proteinExistence type="predicted"/>
<evidence type="ECO:0000313" key="2">
    <source>
        <dbReference type="Proteomes" id="UP000657931"/>
    </source>
</evidence>
<reference evidence="1 2" key="1">
    <citation type="submission" date="2020-08" db="EMBL/GenBank/DDBJ databases">
        <title>A Genomic Blueprint of the Chicken Gut Microbiome.</title>
        <authorList>
            <person name="Gilroy R."/>
            <person name="Ravi A."/>
            <person name="Getino M."/>
            <person name="Pursley I."/>
            <person name="Horton D.L."/>
            <person name="Alikhan N.-F."/>
            <person name="Baker D."/>
            <person name="Gharbi K."/>
            <person name="Hall N."/>
            <person name="Watson M."/>
            <person name="Adriaenssens E.M."/>
            <person name="Foster-Nyarko E."/>
            <person name="Jarju S."/>
            <person name="Secka A."/>
            <person name="Antonio M."/>
            <person name="Oren A."/>
            <person name="Chaudhuri R."/>
            <person name="La Ragione R.M."/>
            <person name="Hildebrand F."/>
            <person name="Pallen M.J."/>
        </authorList>
    </citation>
    <scope>NUCLEOTIDE SEQUENCE [LARGE SCALE GENOMIC DNA]</scope>
    <source>
        <strain evidence="1 2">Sa5YUA1</strain>
    </source>
</reference>
<dbReference type="InterPro" id="IPR021243">
    <property type="entry name" value="DUF2804"/>
</dbReference>
<accession>A0ABR8QPN1</accession>
<dbReference type="EMBL" id="JACSQT010000003">
    <property type="protein sequence ID" value="MBD7937252.1"/>
    <property type="molecule type" value="Genomic_DNA"/>
</dbReference>
<comment type="caution">
    <text evidence="1">The sequence shown here is derived from an EMBL/GenBank/DDBJ whole genome shotgun (WGS) entry which is preliminary data.</text>
</comment>
<dbReference type="Pfam" id="PF10974">
    <property type="entry name" value="DUF2804"/>
    <property type="match status" value="1"/>
</dbReference>
<gene>
    <name evidence="1" type="ORF">H9655_09425</name>
</gene>